<sequence length="179" mass="19473">MKRWILLFIGLMPMMTTTSALAFDTKGCSIWLCLPTGFPSGCGDAKSEFKKRILKGKSPMPSFSSCALNSPNTPSTPGTSNISTKEGRAALISARKTCVKSTRERQSNGDYQTICLDTKVIPAHAIKNTSCVVTKDKGESAKRTPSGCTRTIRFVDTFMDGKPYGETYYFDGSGNEINL</sequence>
<feature type="chain" id="PRO_5003386659" evidence="1">
    <location>
        <begin position="23"/>
        <end position="179"/>
    </location>
</feature>
<organism evidence="2 3">
    <name type="scientific">Vibrio scophthalmi LMG 19158</name>
    <dbReference type="NCBI Taxonomy" id="870967"/>
    <lineage>
        <taxon>Bacteria</taxon>
        <taxon>Pseudomonadati</taxon>
        <taxon>Pseudomonadota</taxon>
        <taxon>Gammaproteobacteria</taxon>
        <taxon>Vibrionales</taxon>
        <taxon>Vibrionaceae</taxon>
        <taxon>Vibrio</taxon>
    </lineage>
</organism>
<feature type="signal peptide" evidence="1">
    <location>
        <begin position="1"/>
        <end position="22"/>
    </location>
</feature>
<evidence type="ECO:0000313" key="3">
    <source>
        <dbReference type="Proteomes" id="UP000004349"/>
    </source>
</evidence>
<dbReference type="EMBL" id="AFWE01000018">
    <property type="protein sequence ID" value="EGU42486.1"/>
    <property type="molecule type" value="Genomic_DNA"/>
</dbReference>
<dbReference type="AlphaFoldDB" id="F9RIF4"/>
<keyword evidence="1" id="KW-0732">Signal</keyword>
<dbReference type="Proteomes" id="UP000004349">
    <property type="component" value="Unassembled WGS sequence"/>
</dbReference>
<evidence type="ECO:0000313" key="2">
    <source>
        <dbReference type="EMBL" id="EGU42486.1"/>
    </source>
</evidence>
<name>F9RIF4_9VIBR</name>
<evidence type="ECO:0000256" key="1">
    <source>
        <dbReference type="SAM" id="SignalP"/>
    </source>
</evidence>
<gene>
    <name evidence="2" type="ORF">VIS19158_11833</name>
</gene>
<comment type="caution">
    <text evidence="2">The sequence shown here is derived from an EMBL/GenBank/DDBJ whole genome shotgun (WGS) entry which is preliminary data.</text>
</comment>
<proteinExistence type="predicted"/>
<accession>F9RIF4</accession>
<protein>
    <submittedName>
        <fullName evidence="2">Sex pilus assembly and synthesis protein</fullName>
    </submittedName>
</protein>
<dbReference type="RefSeq" id="WP_005592728.1">
    <property type="nucleotide sequence ID" value="NZ_AFWE01000018.1"/>
</dbReference>
<reference evidence="2 3" key="1">
    <citation type="journal article" date="2012" name="Int. J. Syst. Evol. Microbiol.">
        <title>Vibrio caribbeanicus sp. nov., isolated from the marine sponge Scleritoderma cyanea.</title>
        <authorList>
            <person name="Hoffmann M."/>
            <person name="Monday S.R."/>
            <person name="Allard M.W."/>
            <person name="Strain E.A."/>
            <person name="Whittaker P."/>
            <person name="Naum M."/>
            <person name="McCarthy P.J."/>
            <person name="Lopez J.V."/>
            <person name="Fischer M."/>
            <person name="Brown E.W."/>
        </authorList>
    </citation>
    <scope>NUCLEOTIDE SEQUENCE [LARGE SCALE GENOMIC DNA]</scope>
    <source>
        <strain evidence="2 3">LMG 19158</strain>
    </source>
</reference>